<dbReference type="PANTHER" id="PTHR12935:SF0">
    <property type="entry name" value="GAMMA-GLUTAMYLCYCLOTRANSFERASE"/>
    <property type="match status" value="1"/>
</dbReference>
<evidence type="ECO:0000256" key="3">
    <source>
        <dbReference type="PIRSR" id="PIRSR617939-2"/>
    </source>
</evidence>
<dbReference type="AlphaFoldDB" id="A0A1B7LCC2"/>
<keyword evidence="5" id="KW-1185">Reference proteome</keyword>
<sequence>MSENLWYFAYGSNIDAERIKERIGFLPDRIPGTLGNWHLEFNKTSKKTGEGFANIVPCPGEIVEGVLYAVTEEELQKLDCYEGVPAHYIRYQINVVRQDKGEVVAAVTYVANPDKVRDGLKPTREYLNHLLAGKDYMSEKYIQHLRAVEILD</sequence>
<feature type="active site" description="Proton acceptor" evidence="2">
    <location>
        <position position="82"/>
    </location>
</feature>
<dbReference type="GO" id="GO:0003839">
    <property type="term" value="F:gamma-glutamylcyclotransferase activity"/>
    <property type="evidence" value="ECO:0007669"/>
    <property type="project" value="InterPro"/>
</dbReference>
<accession>A0A1B7LCC2</accession>
<keyword evidence="1" id="KW-0456">Lyase</keyword>
<dbReference type="Pfam" id="PF13772">
    <property type="entry name" value="AIG2_2"/>
    <property type="match status" value="1"/>
</dbReference>
<feature type="binding site" evidence="3">
    <location>
        <begin position="7"/>
        <end position="12"/>
    </location>
    <ligand>
        <name>substrate</name>
    </ligand>
</feature>
<name>A0A1B7LCC2_9FIRM</name>
<dbReference type="Proteomes" id="UP000078532">
    <property type="component" value="Unassembled WGS sequence"/>
</dbReference>
<dbReference type="InterPro" id="IPR017939">
    <property type="entry name" value="G-Glutamylcylcotransferase"/>
</dbReference>
<dbReference type="OrthoDB" id="158990at2"/>
<organism evidence="4 5">
    <name type="scientific">Desulfotomaculum copahuensis</name>
    <dbReference type="NCBI Taxonomy" id="1838280"/>
    <lineage>
        <taxon>Bacteria</taxon>
        <taxon>Bacillati</taxon>
        <taxon>Bacillota</taxon>
        <taxon>Clostridia</taxon>
        <taxon>Eubacteriales</taxon>
        <taxon>Desulfotomaculaceae</taxon>
        <taxon>Desulfotomaculum</taxon>
    </lineage>
</organism>
<evidence type="ECO:0000313" key="4">
    <source>
        <dbReference type="EMBL" id="OAT80321.1"/>
    </source>
</evidence>
<dbReference type="InterPro" id="IPR013024">
    <property type="entry name" value="GGCT-like"/>
</dbReference>
<dbReference type="RefSeq" id="WP_066669951.1">
    <property type="nucleotide sequence ID" value="NZ_LYVF01000181.1"/>
</dbReference>
<feature type="binding site" evidence="3">
    <location>
        <position position="126"/>
    </location>
    <ligand>
        <name>substrate</name>
    </ligand>
</feature>
<evidence type="ECO:0000256" key="1">
    <source>
        <dbReference type="ARBA" id="ARBA00023239"/>
    </source>
</evidence>
<evidence type="ECO:0000256" key="2">
    <source>
        <dbReference type="PIRSR" id="PIRSR617939-1"/>
    </source>
</evidence>
<dbReference type="PANTHER" id="PTHR12935">
    <property type="entry name" value="GAMMA-GLUTAMYLCYCLOTRANSFERASE"/>
    <property type="match status" value="1"/>
</dbReference>
<dbReference type="SUPFAM" id="SSF110857">
    <property type="entry name" value="Gamma-glutamyl cyclotransferase-like"/>
    <property type="match status" value="1"/>
</dbReference>
<reference evidence="4 5" key="1">
    <citation type="submission" date="2016-04" db="EMBL/GenBank/DDBJ databases">
        <authorList>
            <person name="Evans L.H."/>
            <person name="Alamgir A."/>
            <person name="Owens N."/>
            <person name="Weber N.D."/>
            <person name="Virtaneva K."/>
            <person name="Barbian K."/>
            <person name="Babar A."/>
            <person name="Rosenke K."/>
        </authorList>
    </citation>
    <scope>NUCLEOTIDE SEQUENCE [LARGE SCALE GENOMIC DNA]</scope>
    <source>
        <strain evidence="4 5">LMa1</strain>
    </source>
</reference>
<dbReference type="EMBL" id="LYVF01000181">
    <property type="protein sequence ID" value="OAT80321.1"/>
    <property type="molecule type" value="Genomic_DNA"/>
</dbReference>
<protein>
    <recommendedName>
        <fullName evidence="6">Gamma-glutamylcyclotransferase</fullName>
    </recommendedName>
</protein>
<evidence type="ECO:0008006" key="6">
    <source>
        <dbReference type="Google" id="ProtNLM"/>
    </source>
</evidence>
<dbReference type="Gene3D" id="3.10.490.10">
    <property type="entry name" value="Gamma-glutamyl cyclotransferase-like"/>
    <property type="match status" value="1"/>
</dbReference>
<gene>
    <name evidence="4" type="ORF">A6M21_13800</name>
</gene>
<dbReference type="STRING" id="1838280.A6M21_13800"/>
<dbReference type="CDD" id="cd06661">
    <property type="entry name" value="GGCT_like"/>
    <property type="match status" value="1"/>
</dbReference>
<evidence type="ECO:0000313" key="5">
    <source>
        <dbReference type="Proteomes" id="UP000078532"/>
    </source>
</evidence>
<proteinExistence type="predicted"/>
<dbReference type="InterPro" id="IPR036568">
    <property type="entry name" value="GGCT-like_sf"/>
</dbReference>
<comment type="caution">
    <text evidence="4">The sequence shown here is derived from an EMBL/GenBank/DDBJ whole genome shotgun (WGS) entry which is preliminary data.</text>
</comment>